<comment type="caution">
    <text evidence="2">The sequence shown here is derived from an EMBL/GenBank/DDBJ whole genome shotgun (WGS) entry which is preliminary data.</text>
</comment>
<evidence type="ECO:0000259" key="1">
    <source>
        <dbReference type="Pfam" id="PF25019"/>
    </source>
</evidence>
<organism evidence="2 3">
    <name type="scientific">Saponaria officinalis</name>
    <name type="common">Common soapwort</name>
    <name type="synonym">Lychnis saponaria</name>
    <dbReference type="NCBI Taxonomy" id="3572"/>
    <lineage>
        <taxon>Eukaryota</taxon>
        <taxon>Viridiplantae</taxon>
        <taxon>Streptophyta</taxon>
        <taxon>Embryophyta</taxon>
        <taxon>Tracheophyta</taxon>
        <taxon>Spermatophyta</taxon>
        <taxon>Magnoliopsida</taxon>
        <taxon>eudicotyledons</taxon>
        <taxon>Gunneridae</taxon>
        <taxon>Pentapetalae</taxon>
        <taxon>Caryophyllales</taxon>
        <taxon>Caryophyllaceae</taxon>
        <taxon>Caryophylleae</taxon>
        <taxon>Saponaria</taxon>
    </lineage>
</organism>
<dbReference type="Proteomes" id="UP001443914">
    <property type="component" value="Unassembled WGS sequence"/>
</dbReference>
<dbReference type="PANTHER" id="PTHR47186">
    <property type="entry name" value="LEUCINE-RICH REPEAT-CONTAINING PROTEIN 57"/>
    <property type="match status" value="1"/>
</dbReference>
<reference evidence="2" key="1">
    <citation type="submission" date="2024-03" db="EMBL/GenBank/DDBJ databases">
        <title>WGS assembly of Saponaria officinalis var. Norfolk2.</title>
        <authorList>
            <person name="Jenkins J."/>
            <person name="Shu S."/>
            <person name="Grimwood J."/>
            <person name="Barry K."/>
            <person name="Goodstein D."/>
            <person name="Schmutz J."/>
            <person name="Leebens-Mack J."/>
            <person name="Osbourn A."/>
        </authorList>
    </citation>
    <scope>NUCLEOTIDE SEQUENCE [LARGE SCALE GENOMIC DNA]</scope>
    <source>
        <strain evidence="2">JIC</strain>
    </source>
</reference>
<dbReference type="InterPro" id="IPR032675">
    <property type="entry name" value="LRR_dom_sf"/>
</dbReference>
<keyword evidence="3" id="KW-1185">Reference proteome</keyword>
<dbReference type="Pfam" id="PF25019">
    <property type="entry name" value="LRR_R13L1-DRL21"/>
    <property type="match status" value="1"/>
</dbReference>
<proteinExistence type="predicted"/>
<name>A0AAW1IK39_SAPOF</name>
<protein>
    <recommendedName>
        <fullName evidence="1">R13L1/DRL21-like LRR repeat region domain-containing protein</fullName>
    </recommendedName>
</protein>
<accession>A0AAW1IK39</accession>
<dbReference type="Gene3D" id="3.80.10.10">
    <property type="entry name" value="Ribonuclease Inhibitor"/>
    <property type="match status" value="2"/>
</dbReference>
<dbReference type="SUPFAM" id="SSF52058">
    <property type="entry name" value="L domain-like"/>
    <property type="match status" value="1"/>
</dbReference>
<gene>
    <name evidence="2" type="ORF">RND81_09G128200</name>
</gene>
<evidence type="ECO:0000313" key="2">
    <source>
        <dbReference type="EMBL" id="KAK9690447.1"/>
    </source>
</evidence>
<dbReference type="PANTHER" id="PTHR47186:SF13">
    <property type="entry name" value="DISEASE RESISTANCE PROTEIN RGA3"/>
    <property type="match status" value="1"/>
</dbReference>
<dbReference type="EMBL" id="JBDFQZ010000009">
    <property type="protein sequence ID" value="KAK9690447.1"/>
    <property type="molecule type" value="Genomic_DNA"/>
</dbReference>
<sequence length="599" mass="67805">MLYDQDKSKWLSIKTSNLMEMGQGDDGIMPILKYSYYHLSPALKSCFSYCALFPKHFLIDKELLNRLWLAQGCLENPHDCRSEEDIGEERLRVLHLERSISDTIPDSVGNLLQLRYLDLSKNLSLKVIPNSITKLMSLLVLNLDSTGVRKLPHEMGNLLIPSTCLHMLTRFVVGDETSSQDVMLPLKHLTIQFSYHGAIHETLMAGLQPHCRLSTFLILGYNGFKLPLWAESLTISLPHLVRIYLEDFDFLAVLPSLSQLCHLKFLTLKGIPNVEFVESDGVVIPPSDNQSLFFPSLEILELFKLPKLKGWWREETSRMTGDAGASSMVVPSFPCLRELVLRSCPHLIAFPSCPKLISVELFEVHEALTLLGSKTVLLNDPTAGLVLHLNKMTIDNVEALHCLFGESLGGIYQLSIAYFEGDCLSYVAEKYARYVSSVVKLELSHCSNLKLSGFVKHLNSLQSLTIKNCKNLVLENNEGMTVKTWKSLHFLSSLTLNSLPLLNMPKEFQYLTSLQSLSIIDCDYLKALPEWLNCLTSLQKLSIGGCYKLKLLPEAINHMHFLKTLDLVWAGKDLRERCRKPNGEDWPKICHISHILHRD</sequence>
<evidence type="ECO:0000313" key="3">
    <source>
        <dbReference type="Proteomes" id="UP001443914"/>
    </source>
</evidence>
<feature type="domain" description="R13L1/DRL21-like LRR repeat region" evidence="1">
    <location>
        <begin position="186"/>
        <end position="270"/>
    </location>
</feature>
<dbReference type="InterPro" id="IPR056789">
    <property type="entry name" value="LRR_R13L1-DRL21"/>
</dbReference>
<dbReference type="AlphaFoldDB" id="A0AAW1IK39"/>